<name>A0A1D2M259_ORCCI</name>
<dbReference type="InterPro" id="IPR035246">
    <property type="entry name" value="Spermidine_synt_N"/>
</dbReference>
<dbReference type="Proteomes" id="UP000094527">
    <property type="component" value="Unassembled WGS sequence"/>
</dbReference>
<dbReference type="InterPro" id="IPR030373">
    <property type="entry name" value="PABS_CS"/>
</dbReference>
<reference evidence="5 6" key="1">
    <citation type="journal article" date="2016" name="Genome Biol. Evol.">
        <title>Gene Family Evolution Reflects Adaptation to Soil Environmental Stressors in the Genome of the Collembolan Orchesella cincta.</title>
        <authorList>
            <person name="Faddeeva-Vakhrusheva A."/>
            <person name="Derks M.F."/>
            <person name="Anvar S.Y."/>
            <person name="Agamennone V."/>
            <person name="Suring W."/>
            <person name="Smit S."/>
            <person name="van Straalen N.M."/>
            <person name="Roelofs D."/>
        </authorList>
    </citation>
    <scope>NUCLEOTIDE SEQUENCE [LARGE SCALE GENOMIC DNA]</scope>
    <source>
        <tissue evidence="5">Mixed pool</tissue>
    </source>
</reference>
<keyword evidence="3" id="KW-0620">Polyamine biosynthesis</keyword>
<evidence type="ECO:0000313" key="5">
    <source>
        <dbReference type="EMBL" id="ODM87058.1"/>
    </source>
</evidence>
<dbReference type="InterPro" id="IPR029063">
    <property type="entry name" value="SAM-dependent_MTases_sf"/>
</dbReference>
<dbReference type="InterPro" id="IPR030374">
    <property type="entry name" value="PABS"/>
</dbReference>
<dbReference type="Pfam" id="PF17284">
    <property type="entry name" value="Spermine_synt_N"/>
    <property type="match status" value="1"/>
</dbReference>
<dbReference type="PANTHER" id="PTHR46315">
    <property type="entry name" value="SPERMINE SYNTHASE"/>
    <property type="match status" value="1"/>
</dbReference>
<dbReference type="OMA" id="EAEWANN"/>
<dbReference type="PROSITE" id="PS01330">
    <property type="entry name" value="PABS_1"/>
    <property type="match status" value="1"/>
</dbReference>
<dbReference type="EMBL" id="LJIJ01006262">
    <property type="protein sequence ID" value="ODM87058.1"/>
    <property type="molecule type" value="Genomic_DNA"/>
</dbReference>
<evidence type="ECO:0000256" key="2">
    <source>
        <dbReference type="ARBA" id="ARBA00022679"/>
    </source>
</evidence>
<dbReference type="AlphaFoldDB" id="A0A1D2M259"/>
<keyword evidence="2 3" id="KW-0808">Transferase</keyword>
<feature type="domain" description="PABS" evidence="4">
    <location>
        <begin position="84"/>
        <end position="217"/>
    </location>
</feature>
<protein>
    <submittedName>
        <fullName evidence="5">Spermine synthase</fullName>
    </submittedName>
</protein>
<dbReference type="STRING" id="48709.A0A1D2M259"/>
<evidence type="ECO:0000259" key="4">
    <source>
        <dbReference type="PROSITE" id="PS51006"/>
    </source>
</evidence>
<dbReference type="PROSITE" id="PS51006">
    <property type="entry name" value="PABS_2"/>
    <property type="match status" value="1"/>
</dbReference>
<dbReference type="PANTHER" id="PTHR46315:SF1">
    <property type="entry name" value="SPERMINE SYNTHASE"/>
    <property type="match status" value="1"/>
</dbReference>
<gene>
    <name evidence="5" type="ORF">Ocin01_19624</name>
</gene>
<keyword evidence="6" id="KW-1185">Reference proteome</keyword>
<dbReference type="Gene3D" id="2.30.140.10">
    <property type="entry name" value="Spermidine synthase, tetramerisation domain"/>
    <property type="match status" value="1"/>
</dbReference>
<dbReference type="OrthoDB" id="5953636at2759"/>
<comment type="caution">
    <text evidence="3">Lacks conserved residue(s) required for the propagation of feature annotation.</text>
</comment>
<comment type="similarity">
    <text evidence="1">Belongs to the spermidine/spermine synthase family.</text>
</comment>
<dbReference type="GO" id="GO:0016768">
    <property type="term" value="F:spermine synthase activity"/>
    <property type="evidence" value="ECO:0007669"/>
    <property type="project" value="InterPro"/>
</dbReference>
<evidence type="ECO:0000313" key="6">
    <source>
        <dbReference type="Proteomes" id="UP000094527"/>
    </source>
</evidence>
<organism evidence="5 6">
    <name type="scientific">Orchesella cincta</name>
    <name type="common">Springtail</name>
    <name type="synonym">Podura cincta</name>
    <dbReference type="NCBI Taxonomy" id="48709"/>
    <lineage>
        <taxon>Eukaryota</taxon>
        <taxon>Metazoa</taxon>
        <taxon>Ecdysozoa</taxon>
        <taxon>Arthropoda</taxon>
        <taxon>Hexapoda</taxon>
        <taxon>Collembola</taxon>
        <taxon>Entomobryomorpha</taxon>
        <taxon>Entomobryoidea</taxon>
        <taxon>Orchesellidae</taxon>
        <taxon>Orchesellinae</taxon>
        <taxon>Orchesella</taxon>
    </lineage>
</organism>
<evidence type="ECO:0000256" key="3">
    <source>
        <dbReference type="PROSITE-ProRule" id="PRU00354"/>
    </source>
</evidence>
<dbReference type="InterPro" id="IPR015576">
    <property type="entry name" value="Spermine_synthase_animal"/>
</dbReference>
<accession>A0A1D2M259</accession>
<evidence type="ECO:0000256" key="1">
    <source>
        <dbReference type="ARBA" id="ARBA00007867"/>
    </source>
</evidence>
<dbReference type="CDD" id="cd02440">
    <property type="entry name" value="AdoMet_MTases"/>
    <property type="match status" value="1"/>
</dbReference>
<sequence length="217" mass="24458">MRKEISPLGDNLAVYFGPRESTITIRSYANELVTVNIEYFLKEGTPPLLTLENCQELEAEWANNIGNGCKTVTLPAIKRGSRLDVYYVTSDERLTEYDIENKVFDQRSDFQHIQVVKSKTFGNMLVLDGLPNLAESDLVYTESIMCRGKEDFKGKEILVLGGGDGALLHELRKEDPKKVIMVEIDDMVMQACKTHLRSVCGDTLDNYQGDNYEVCSS</sequence>
<dbReference type="GO" id="GO:0006597">
    <property type="term" value="P:spermine biosynthetic process"/>
    <property type="evidence" value="ECO:0007669"/>
    <property type="project" value="InterPro"/>
</dbReference>
<proteinExistence type="inferred from homology"/>
<dbReference type="SUPFAM" id="SSF53335">
    <property type="entry name" value="S-adenosyl-L-methionine-dependent methyltransferases"/>
    <property type="match status" value="1"/>
</dbReference>
<dbReference type="Pfam" id="PF01564">
    <property type="entry name" value="Spermine_synth"/>
    <property type="match status" value="1"/>
</dbReference>
<comment type="caution">
    <text evidence="5">The sequence shown here is derived from an EMBL/GenBank/DDBJ whole genome shotgun (WGS) entry which is preliminary data.</text>
</comment>
<dbReference type="Gene3D" id="3.40.50.150">
    <property type="entry name" value="Vaccinia Virus protein VP39"/>
    <property type="match status" value="1"/>
</dbReference>
<dbReference type="InterPro" id="IPR037163">
    <property type="entry name" value="Spermidine_synt_N_sf"/>
</dbReference>